<dbReference type="Pfam" id="PF25601">
    <property type="entry name" value="AAA_lid_14"/>
    <property type="match status" value="1"/>
</dbReference>
<dbReference type="OrthoDB" id="9804019at2"/>
<dbReference type="InterPro" id="IPR027417">
    <property type="entry name" value="P-loop_NTPase"/>
</dbReference>
<evidence type="ECO:0000256" key="2">
    <source>
        <dbReference type="ARBA" id="ARBA00022840"/>
    </source>
</evidence>
<dbReference type="SUPFAM" id="SSF46689">
    <property type="entry name" value="Homeodomain-like"/>
    <property type="match status" value="1"/>
</dbReference>
<dbReference type="InterPro" id="IPR002197">
    <property type="entry name" value="HTH_Fis"/>
</dbReference>
<dbReference type="InterPro" id="IPR058031">
    <property type="entry name" value="AAA_lid_NorR"/>
</dbReference>
<dbReference type="InterPro" id="IPR003593">
    <property type="entry name" value="AAA+_ATPase"/>
</dbReference>
<keyword evidence="1" id="KW-0547">Nucleotide-binding</keyword>
<dbReference type="PROSITE" id="PS50045">
    <property type="entry name" value="SIGMA54_INTERACT_4"/>
    <property type="match status" value="1"/>
</dbReference>
<protein>
    <submittedName>
        <fullName evidence="6">Sigma-54-dependent Fis family transcriptional regulator</fullName>
    </submittedName>
</protein>
<dbReference type="KEGG" id="slj:EGC82_18200"/>
<dbReference type="SMART" id="SM00382">
    <property type="entry name" value="AAA"/>
    <property type="match status" value="1"/>
</dbReference>
<evidence type="ECO:0000256" key="4">
    <source>
        <dbReference type="ARBA" id="ARBA00023163"/>
    </source>
</evidence>
<dbReference type="AlphaFoldDB" id="A0A3G8M1L7"/>
<dbReference type="CDD" id="cd00009">
    <property type="entry name" value="AAA"/>
    <property type="match status" value="1"/>
</dbReference>
<keyword evidence="2" id="KW-0067">ATP-binding</keyword>
<dbReference type="InterPro" id="IPR025662">
    <property type="entry name" value="Sigma_54_int_dom_ATP-bd_1"/>
</dbReference>
<dbReference type="PANTHER" id="PTHR32071">
    <property type="entry name" value="TRANSCRIPTIONAL REGULATORY PROTEIN"/>
    <property type="match status" value="1"/>
</dbReference>
<dbReference type="Gene3D" id="3.40.50.300">
    <property type="entry name" value="P-loop containing nucleotide triphosphate hydrolases"/>
    <property type="match status" value="1"/>
</dbReference>
<accession>A0A3G8M1L7</accession>
<reference evidence="7" key="1">
    <citation type="submission" date="2018-11" db="EMBL/GenBank/DDBJ databases">
        <title>Shewanella sp. M2.</title>
        <authorList>
            <person name="Hwang Y.J."/>
            <person name="Hwang C.Y."/>
        </authorList>
    </citation>
    <scope>NUCLEOTIDE SEQUENCE [LARGE SCALE GENOMIC DNA]</scope>
    <source>
        <strain evidence="7">LMG 19866</strain>
    </source>
</reference>
<dbReference type="InterPro" id="IPR002078">
    <property type="entry name" value="Sigma_54_int"/>
</dbReference>
<evidence type="ECO:0000256" key="3">
    <source>
        <dbReference type="ARBA" id="ARBA00023015"/>
    </source>
</evidence>
<dbReference type="InterPro" id="IPR009057">
    <property type="entry name" value="Homeodomain-like_sf"/>
</dbReference>
<dbReference type="Gene3D" id="1.10.8.60">
    <property type="match status" value="1"/>
</dbReference>
<dbReference type="PROSITE" id="PS00688">
    <property type="entry name" value="SIGMA54_INTERACT_3"/>
    <property type="match status" value="1"/>
</dbReference>
<organism evidence="6 7">
    <name type="scientific">Shewanella livingstonensis</name>
    <dbReference type="NCBI Taxonomy" id="150120"/>
    <lineage>
        <taxon>Bacteria</taxon>
        <taxon>Pseudomonadati</taxon>
        <taxon>Pseudomonadota</taxon>
        <taxon>Gammaproteobacteria</taxon>
        <taxon>Alteromonadales</taxon>
        <taxon>Shewanellaceae</taxon>
        <taxon>Shewanella</taxon>
    </lineage>
</organism>
<evidence type="ECO:0000313" key="7">
    <source>
        <dbReference type="Proteomes" id="UP000278035"/>
    </source>
</evidence>
<name>A0A3G8M1L7_9GAMM</name>
<keyword evidence="3" id="KW-0805">Transcription regulation</keyword>
<dbReference type="EMBL" id="CP034015">
    <property type="protein sequence ID" value="AZG75245.1"/>
    <property type="molecule type" value="Genomic_DNA"/>
</dbReference>
<evidence type="ECO:0000313" key="6">
    <source>
        <dbReference type="EMBL" id="AZG75245.1"/>
    </source>
</evidence>
<keyword evidence="4" id="KW-0804">Transcription</keyword>
<dbReference type="PROSITE" id="PS00675">
    <property type="entry name" value="SIGMA54_INTERACT_1"/>
    <property type="match status" value="1"/>
</dbReference>
<proteinExistence type="predicted"/>
<evidence type="ECO:0000256" key="1">
    <source>
        <dbReference type="ARBA" id="ARBA00022741"/>
    </source>
</evidence>
<dbReference type="GO" id="GO:0043565">
    <property type="term" value="F:sequence-specific DNA binding"/>
    <property type="evidence" value="ECO:0007669"/>
    <property type="project" value="InterPro"/>
</dbReference>
<dbReference type="SUPFAM" id="SSF52540">
    <property type="entry name" value="P-loop containing nucleoside triphosphate hydrolases"/>
    <property type="match status" value="1"/>
</dbReference>
<dbReference type="Pfam" id="PF02954">
    <property type="entry name" value="HTH_8"/>
    <property type="match status" value="1"/>
</dbReference>
<sequence>MNKQRLLVSWIGGNDLNMPEGQMTGPIWATIQATKFDVIELIYNYSDDEIKPYVSLLSERVNCKVHARKANLSSPIDYEDIYIAAEQLLKDVVQSDSELSILLSPGTPAMQAIWVLLGKTRFPCTFYQASKEQGVQVINIPFTLSAKYVPAATKLNQSELNNLARLEAPIDTAFDDILTIESDFQVLKSQAQILAQQDVPVLIYGESGTGKEMFARAIHNASTRKDKPFIAVNCGAFPTELIDSILFGHKRGAFTGAISDKSGVFEQAHNGTLFLDEFGELDAVVQVRLLRVLQDGKFTRLGGSDEQSSNFRLITATNKNLINEVAQGRFREDLFYRVAIGVLQLPPLRMRQGDLDFLVDSLMQILAKEHSVLKGKNISYLAKKVIKEHKWPGNIRELKATLLRAALWSGSDCIDEAEIRQALFIMEGKKESLLDRDIHQGFDISHILAEVESYYIVKALEQHDGNKSKVAKLLGYNNHQTLSNRVKKLGI</sequence>
<dbReference type="GO" id="GO:0006355">
    <property type="term" value="P:regulation of DNA-templated transcription"/>
    <property type="evidence" value="ECO:0007669"/>
    <property type="project" value="InterPro"/>
</dbReference>
<feature type="domain" description="Sigma-54 factor interaction" evidence="5">
    <location>
        <begin position="177"/>
        <end position="407"/>
    </location>
</feature>
<dbReference type="Proteomes" id="UP000278035">
    <property type="component" value="Chromosome"/>
</dbReference>
<dbReference type="GO" id="GO:0005524">
    <property type="term" value="F:ATP binding"/>
    <property type="evidence" value="ECO:0007669"/>
    <property type="project" value="UniProtKB-KW"/>
</dbReference>
<dbReference type="Gene3D" id="1.10.10.60">
    <property type="entry name" value="Homeodomain-like"/>
    <property type="match status" value="1"/>
</dbReference>
<gene>
    <name evidence="6" type="ORF">EGC82_18200</name>
</gene>
<dbReference type="FunFam" id="3.40.50.300:FF:000006">
    <property type="entry name" value="DNA-binding transcriptional regulator NtrC"/>
    <property type="match status" value="1"/>
</dbReference>
<evidence type="ECO:0000259" key="5">
    <source>
        <dbReference type="PROSITE" id="PS50045"/>
    </source>
</evidence>
<keyword evidence="7" id="KW-1185">Reference proteome</keyword>
<dbReference type="InterPro" id="IPR025944">
    <property type="entry name" value="Sigma_54_int_dom_CS"/>
</dbReference>
<dbReference type="Pfam" id="PF00158">
    <property type="entry name" value="Sigma54_activat"/>
    <property type="match status" value="1"/>
</dbReference>